<gene>
    <name evidence="2" type="ORF">ACFQNJ_01260</name>
</gene>
<reference evidence="3" key="1">
    <citation type="journal article" date="2019" name="Int. J. Syst. Evol. Microbiol.">
        <title>The Global Catalogue of Microorganisms (GCM) 10K type strain sequencing project: providing services to taxonomists for standard genome sequencing and annotation.</title>
        <authorList>
            <consortium name="The Broad Institute Genomics Platform"/>
            <consortium name="The Broad Institute Genome Sequencing Center for Infectious Disease"/>
            <person name="Wu L."/>
            <person name="Ma J."/>
        </authorList>
    </citation>
    <scope>NUCLEOTIDE SEQUENCE [LARGE SCALE GENOMIC DNA]</scope>
    <source>
        <strain evidence="3">CCUG 54518</strain>
    </source>
</reference>
<evidence type="ECO:0000313" key="2">
    <source>
        <dbReference type="EMBL" id="MFC7433133.1"/>
    </source>
</evidence>
<feature type="compositionally biased region" description="Basic and acidic residues" evidence="1">
    <location>
        <begin position="138"/>
        <end position="147"/>
    </location>
</feature>
<comment type="caution">
    <text evidence="2">The sequence shown here is derived from an EMBL/GenBank/DDBJ whole genome shotgun (WGS) entry which is preliminary data.</text>
</comment>
<dbReference type="EMBL" id="JBHTBX010000001">
    <property type="protein sequence ID" value="MFC7433133.1"/>
    <property type="molecule type" value="Genomic_DNA"/>
</dbReference>
<sequence length="159" mass="18430">MTTDTDPRNFIKALSLPVVRPFISWEKVIKSEQFLSSIQYYDDHFDRHRDTGPFERLLALLDDTKYRDLLANYLRVRHSVQVSRENGKVKVSVLKSASVVANTHKEMTFAKFSSDSKPAYKDRVSKIRNSEKNNFKKNYVDALDHPARLPGSFGHGRRK</sequence>
<evidence type="ECO:0000256" key="1">
    <source>
        <dbReference type="SAM" id="MobiDB-lite"/>
    </source>
</evidence>
<name>A0ABW2R471_9BURK</name>
<dbReference type="Proteomes" id="UP001596495">
    <property type="component" value="Unassembled WGS sequence"/>
</dbReference>
<feature type="region of interest" description="Disordered" evidence="1">
    <location>
        <begin position="138"/>
        <end position="159"/>
    </location>
</feature>
<organism evidence="2 3">
    <name type="scientific">Hydrogenophaga bisanensis</name>
    <dbReference type="NCBI Taxonomy" id="439611"/>
    <lineage>
        <taxon>Bacteria</taxon>
        <taxon>Pseudomonadati</taxon>
        <taxon>Pseudomonadota</taxon>
        <taxon>Betaproteobacteria</taxon>
        <taxon>Burkholderiales</taxon>
        <taxon>Comamonadaceae</taxon>
        <taxon>Hydrogenophaga</taxon>
    </lineage>
</organism>
<proteinExistence type="predicted"/>
<protein>
    <submittedName>
        <fullName evidence="2">Uncharacterized protein</fullName>
    </submittedName>
</protein>
<accession>A0ABW2R471</accession>
<keyword evidence="3" id="KW-1185">Reference proteome</keyword>
<evidence type="ECO:0000313" key="3">
    <source>
        <dbReference type="Proteomes" id="UP001596495"/>
    </source>
</evidence>
<dbReference type="RefSeq" id="WP_382253217.1">
    <property type="nucleotide sequence ID" value="NZ_JBHTBX010000001.1"/>
</dbReference>